<organism evidence="1 2">
    <name type="scientific">Streptomyces pratens</name>
    <dbReference type="NCBI Taxonomy" id="887456"/>
    <lineage>
        <taxon>Bacteria</taxon>
        <taxon>Bacillati</taxon>
        <taxon>Actinomycetota</taxon>
        <taxon>Actinomycetes</taxon>
        <taxon>Kitasatosporales</taxon>
        <taxon>Streptomycetaceae</taxon>
        <taxon>Streptomyces</taxon>
    </lineage>
</organism>
<gene>
    <name evidence="1" type="ORF">ACFP50_19950</name>
</gene>
<accession>A0ABW1M3F2</accession>
<sequence>MMAGQGTGSSLPVPLRPDGEHALGGIYRYGAAATTDESPVGVALIQRLSSAFPRSALYPEDTRWKAAATALDEGPSPLGTLRHK</sequence>
<dbReference type="EMBL" id="JBHSPT010000046">
    <property type="protein sequence ID" value="MFC6057642.1"/>
    <property type="molecule type" value="Genomic_DNA"/>
</dbReference>
<dbReference type="Proteomes" id="UP001596242">
    <property type="component" value="Unassembled WGS sequence"/>
</dbReference>
<evidence type="ECO:0000313" key="2">
    <source>
        <dbReference type="Proteomes" id="UP001596242"/>
    </source>
</evidence>
<reference evidence="2" key="1">
    <citation type="journal article" date="2019" name="Int. J. Syst. Evol. Microbiol.">
        <title>The Global Catalogue of Microorganisms (GCM) 10K type strain sequencing project: providing services to taxonomists for standard genome sequencing and annotation.</title>
        <authorList>
            <consortium name="The Broad Institute Genomics Platform"/>
            <consortium name="The Broad Institute Genome Sequencing Center for Infectious Disease"/>
            <person name="Wu L."/>
            <person name="Ma J."/>
        </authorList>
    </citation>
    <scope>NUCLEOTIDE SEQUENCE [LARGE SCALE GENOMIC DNA]</scope>
    <source>
        <strain evidence="2">JCM 12763</strain>
    </source>
</reference>
<evidence type="ECO:0000313" key="1">
    <source>
        <dbReference type="EMBL" id="MFC6057642.1"/>
    </source>
</evidence>
<protein>
    <submittedName>
        <fullName evidence="1">Uncharacterized protein</fullName>
    </submittedName>
</protein>
<proteinExistence type="predicted"/>
<dbReference type="RefSeq" id="WP_386399592.1">
    <property type="nucleotide sequence ID" value="NZ_JBHSPT010000046.1"/>
</dbReference>
<comment type="caution">
    <text evidence="1">The sequence shown here is derived from an EMBL/GenBank/DDBJ whole genome shotgun (WGS) entry which is preliminary data.</text>
</comment>
<name>A0ABW1M3F2_9ACTN</name>
<keyword evidence="2" id="KW-1185">Reference proteome</keyword>